<sequence>MINVNQTEDLVFQPSQKINQNNESLPQLSAEAKQGSTEISSYVPESRSSLQESQKENLLSIPLESQKKDGIFSSNTQNFLMKEAPSLRPPGKGDSIQTFKETALEKDYDSLFQAFTNETPESPSGLSLRTTNPREFSEINKISPNTVSESDRNGSRIPDQSFAAETPKSAGTGIEKNTHTGKERSPHPFIKKAIEPISLSRESVTKTAGKNNEYLLKTFAAGAPEALPQSDLSQNKRDGLGSSQASKNKLKEKSDTKLASPQTTTKKSTRSSSRSKTKTLQPSSKPSTTTSSEKITLQLSAESQVAKSSEKLISKPSEQAVPELETPTQTSVAEAVEKGDYESLAKAFDAEAPGTLRFSLPKDQMEAPDAVQASKTITKETLETEVTSPQTTTKKATRSSSRPKTRAPKASSSTSAATSPEATLKLEAESQGLTGSKDLVSQPSEKAVIESSTPSSQTTFINTAEKDFGSLTEASDAARASQTISKGTIETEVASPQTTTKKATRDSSLPKTRTQKPSSKISTTASSESTSKPVETDIQGLTDS</sequence>
<comment type="caution">
    <text evidence="1">The sequence shown here is derived from an EMBL/GenBank/DDBJ whole genome shotgun (WGS) entry which is preliminary data.</text>
</comment>
<keyword evidence="2" id="KW-1185">Reference proteome</keyword>
<accession>A0ACC2UKG5</accession>
<protein>
    <submittedName>
        <fullName evidence="1">Uncharacterized protein</fullName>
    </submittedName>
</protein>
<gene>
    <name evidence="1" type="ORF">DSO57_1038000</name>
</gene>
<dbReference type="EMBL" id="QTSX02000442">
    <property type="protein sequence ID" value="KAJ9086966.1"/>
    <property type="molecule type" value="Genomic_DNA"/>
</dbReference>
<name>A0ACC2UKG5_9FUNG</name>
<evidence type="ECO:0000313" key="1">
    <source>
        <dbReference type="EMBL" id="KAJ9086966.1"/>
    </source>
</evidence>
<reference evidence="1" key="1">
    <citation type="submission" date="2022-04" db="EMBL/GenBank/DDBJ databases">
        <title>Genome of the entomopathogenic fungus Entomophthora muscae.</title>
        <authorList>
            <person name="Elya C."/>
            <person name="Lovett B.R."/>
            <person name="Lee E."/>
            <person name="Macias A.M."/>
            <person name="Hajek A.E."/>
            <person name="De Bivort B.L."/>
            <person name="Kasson M.T."/>
            <person name="De Fine Licht H.H."/>
            <person name="Stajich J.E."/>
        </authorList>
    </citation>
    <scope>NUCLEOTIDE SEQUENCE</scope>
    <source>
        <strain evidence="1">Berkeley</strain>
    </source>
</reference>
<proteinExistence type="predicted"/>
<evidence type="ECO:0000313" key="2">
    <source>
        <dbReference type="Proteomes" id="UP001165960"/>
    </source>
</evidence>
<organism evidence="1 2">
    <name type="scientific">Entomophthora muscae</name>
    <dbReference type="NCBI Taxonomy" id="34485"/>
    <lineage>
        <taxon>Eukaryota</taxon>
        <taxon>Fungi</taxon>
        <taxon>Fungi incertae sedis</taxon>
        <taxon>Zoopagomycota</taxon>
        <taxon>Entomophthoromycotina</taxon>
        <taxon>Entomophthoromycetes</taxon>
        <taxon>Entomophthorales</taxon>
        <taxon>Entomophthoraceae</taxon>
        <taxon>Entomophthora</taxon>
    </lineage>
</organism>
<dbReference type="Proteomes" id="UP001165960">
    <property type="component" value="Unassembled WGS sequence"/>
</dbReference>